<evidence type="ECO:0000313" key="2">
    <source>
        <dbReference type="Proteomes" id="UP001433508"/>
    </source>
</evidence>
<protein>
    <submittedName>
        <fullName evidence="1">Uncharacterized protein</fullName>
    </submittedName>
</protein>
<dbReference type="Proteomes" id="UP001433508">
    <property type="component" value="Unassembled WGS sequence"/>
</dbReference>
<proteinExistence type="predicted"/>
<reference evidence="2" key="1">
    <citation type="journal article" date="2024" name="Front. Bioeng. Biotechnol.">
        <title>Genome-scale model development and genomic sequencing of the oleaginous clade Lipomyces.</title>
        <authorList>
            <person name="Czajka J.J."/>
            <person name="Han Y."/>
            <person name="Kim J."/>
            <person name="Mondo S.J."/>
            <person name="Hofstad B.A."/>
            <person name="Robles A."/>
            <person name="Haridas S."/>
            <person name="Riley R."/>
            <person name="LaButti K."/>
            <person name="Pangilinan J."/>
            <person name="Andreopoulos W."/>
            <person name="Lipzen A."/>
            <person name="Yan J."/>
            <person name="Wang M."/>
            <person name="Ng V."/>
            <person name="Grigoriev I.V."/>
            <person name="Spatafora J.W."/>
            <person name="Magnuson J.K."/>
            <person name="Baker S.E."/>
            <person name="Pomraning K.R."/>
        </authorList>
    </citation>
    <scope>NUCLEOTIDE SEQUENCE [LARGE SCALE GENOMIC DNA]</scope>
    <source>
        <strain evidence="2">CBS 7786</strain>
    </source>
</reference>
<keyword evidence="2" id="KW-1185">Reference proteome</keyword>
<evidence type="ECO:0000313" key="1">
    <source>
        <dbReference type="EMBL" id="KAK9234280.1"/>
    </source>
</evidence>
<dbReference type="EMBL" id="MU971493">
    <property type="protein sequence ID" value="KAK9234280.1"/>
    <property type="molecule type" value="Genomic_DNA"/>
</dbReference>
<organism evidence="1 2">
    <name type="scientific">Lipomyces kononenkoae</name>
    <name type="common">Yeast</name>
    <dbReference type="NCBI Taxonomy" id="34357"/>
    <lineage>
        <taxon>Eukaryota</taxon>
        <taxon>Fungi</taxon>
        <taxon>Dikarya</taxon>
        <taxon>Ascomycota</taxon>
        <taxon>Saccharomycotina</taxon>
        <taxon>Lipomycetes</taxon>
        <taxon>Lipomycetales</taxon>
        <taxon>Lipomycetaceae</taxon>
        <taxon>Lipomyces</taxon>
    </lineage>
</organism>
<comment type="caution">
    <text evidence="1">The sequence shown here is derived from an EMBL/GenBank/DDBJ whole genome shotgun (WGS) entry which is preliminary data.</text>
</comment>
<accession>A0ACC3SRT9</accession>
<sequence>MLTIDGNASRAAQVTQSQLVTEPSLACQSADGTCAETPSGGQVITPTISESRVLTDCSRFDFGLMDLPTANGGVNNHSLWYVPQLPASYGNAQLSATVNTQNGIYWGASSMAVPRDNIMASGRTNVNSLWSMQLTGALQSEEPVEKTASPEYIVASQLSQPSSGGIDLPKYEYPFHAGLSDSCASLPSEVYQPANRSLKGSFFVNSSPDAGPVVEALNVANDLRSYEDYFVKLDSGEFSELRYHLSHAHFPNSIVPAVSYNALSKVVRIRSHVQPLFLNALENFMMNTILKSGYPVFIDATPKTHEKRLEELEYCYQKMTHIYKGSRLSACSSLGVESEFSPARRELTTLFLNGYYENLNQLCQDAFTLLLDYHVKTVVVTAVKEYAPTFVQWYDAPLGKLSHDLDLGQTNSMMIDQAPEFQDFCKDFDWQAYEKTGLYTYNGEHLVGQLYNVVMIWKRLDNKGNYNCRSRIEFPITRKDVLENGKFGLRFDDMASPVKLNSAKIGCAEVDFDMEDCWRQMQRAIQMTAFERYIRGVRLMDNCFPTR</sequence>
<name>A0ACC3SRT9_LIPKO</name>
<gene>
    <name evidence="1" type="ORF">V1525DRAFT_68233</name>
</gene>